<proteinExistence type="inferred from homology"/>
<dbReference type="GO" id="GO:0030692">
    <property type="term" value="C:Noc4p-Nop14p complex"/>
    <property type="evidence" value="ECO:0007669"/>
    <property type="project" value="TreeGrafter"/>
</dbReference>
<dbReference type="EMBL" id="CACTIH010007695">
    <property type="protein sequence ID" value="CAA3017330.1"/>
    <property type="molecule type" value="Genomic_DNA"/>
</dbReference>
<reference evidence="3 4" key="1">
    <citation type="submission" date="2019-12" db="EMBL/GenBank/DDBJ databases">
        <authorList>
            <person name="Alioto T."/>
            <person name="Alioto T."/>
            <person name="Gomez Garrido J."/>
        </authorList>
    </citation>
    <scope>NUCLEOTIDE SEQUENCE [LARGE SCALE GENOMIC DNA]</scope>
</reference>
<comment type="caution">
    <text evidence="3">The sequence shown here is derived from an EMBL/GenBank/DDBJ whole genome shotgun (WGS) entry which is preliminary data.</text>
</comment>
<accession>A0A8S0UCC9</accession>
<dbReference type="InterPro" id="IPR005612">
    <property type="entry name" value="CCAAT-binding_factor"/>
</dbReference>
<dbReference type="OrthoDB" id="10263185at2759"/>
<feature type="non-terminal residue" evidence="3">
    <location>
        <position position="1"/>
    </location>
</feature>
<sequence>MSLTALCDLQLLDSCLKSPLLPAYLAVAFCKKLSRLALCVPPFGALAIALVHNLLQTSFSKLFGAPGTKKVSMIVSYWEDNAKIIRIDNDIFPSHQRVIDGK</sequence>
<dbReference type="PANTHER" id="PTHR12455:SF0">
    <property type="entry name" value="NUCLEOLAR COMPLEX PROTEIN 4 HOMOLOG"/>
    <property type="match status" value="1"/>
</dbReference>
<dbReference type="GO" id="GO:0032040">
    <property type="term" value="C:small-subunit processome"/>
    <property type="evidence" value="ECO:0007669"/>
    <property type="project" value="TreeGrafter"/>
</dbReference>
<name>A0A8S0UCC9_OLEEU</name>
<gene>
    <name evidence="3" type="ORF">OLEA9_A093182</name>
</gene>
<dbReference type="Proteomes" id="UP000594638">
    <property type="component" value="Unassembled WGS sequence"/>
</dbReference>
<dbReference type="AlphaFoldDB" id="A0A8S0UCC9"/>
<dbReference type="InterPro" id="IPR027193">
    <property type="entry name" value="Noc4"/>
</dbReference>
<dbReference type="PANTHER" id="PTHR12455">
    <property type="entry name" value="NUCLEOLAR COMPLEX PROTEIN 4"/>
    <property type="match status" value="1"/>
</dbReference>
<feature type="domain" description="CCAAT-binding factor" evidence="2">
    <location>
        <begin position="9"/>
        <end position="62"/>
    </location>
</feature>
<evidence type="ECO:0000313" key="4">
    <source>
        <dbReference type="Proteomes" id="UP000594638"/>
    </source>
</evidence>
<evidence type="ECO:0000259" key="2">
    <source>
        <dbReference type="Pfam" id="PF03914"/>
    </source>
</evidence>
<dbReference type="GO" id="GO:0042254">
    <property type="term" value="P:ribosome biogenesis"/>
    <property type="evidence" value="ECO:0007669"/>
    <property type="project" value="InterPro"/>
</dbReference>
<keyword evidence="4" id="KW-1185">Reference proteome</keyword>
<dbReference type="Pfam" id="PF03914">
    <property type="entry name" value="CBF"/>
    <property type="match status" value="1"/>
</dbReference>
<organism evidence="3 4">
    <name type="scientific">Olea europaea subsp. europaea</name>
    <dbReference type="NCBI Taxonomy" id="158383"/>
    <lineage>
        <taxon>Eukaryota</taxon>
        <taxon>Viridiplantae</taxon>
        <taxon>Streptophyta</taxon>
        <taxon>Embryophyta</taxon>
        <taxon>Tracheophyta</taxon>
        <taxon>Spermatophyta</taxon>
        <taxon>Magnoliopsida</taxon>
        <taxon>eudicotyledons</taxon>
        <taxon>Gunneridae</taxon>
        <taxon>Pentapetalae</taxon>
        <taxon>asterids</taxon>
        <taxon>lamiids</taxon>
        <taxon>Lamiales</taxon>
        <taxon>Oleaceae</taxon>
        <taxon>Oleeae</taxon>
        <taxon>Olea</taxon>
    </lineage>
</organism>
<protein>
    <submittedName>
        <fullName evidence="3">Nucleolar complex 4 homolog</fullName>
    </submittedName>
</protein>
<evidence type="ECO:0000313" key="3">
    <source>
        <dbReference type="EMBL" id="CAA3017330.1"/>
    </source>
</evidence>
<evidence type="ECO:0000256" key="1">
    <source>
        <dbReference type="ARBA" id="ARBA00007797"/>
    </source>
</evidence>
<comment type="similarity">
    <text evidence="1">Belongs to the CBF/MAK21 family.</text>
</comment>
<dbReference type="Gramene" id="OE9A093182T1">
    <property type="protein sequence ID" value="OE9A093182C1"/>
    <property type="gene ID" value="OE9A093182"/>
</dbReference>